<dbReference type="RefSeq" id="WP_119320588.1">
    <property type="nucleotide sequence ID" value="NZ_AP025739.1"/>
</dbReference>
<name>A0A402CT89_9BACT</name>
<reference evidence="1 2" key="1">
    <citation type="journal article" date="2019" name="Int. J. Syst. Evol. Microbiol.">
        <title>Capsulimonas corticalis gen. nov., sp. nov., an aerobic capsulated bacterium, of a novel bacterial order, Capsulimonadales ord. nov., of the class Armatimonadia of the phylum Armatimonadetes.</title>
        <authorList>
            <person name="Li J."/>
            <person name="Kudo C."/>
            <person name="Tonouchi A."/>
        </authorList>
    </citation>
    <scope>NUCLEOTIDE SEQUENCE [LARGE SCALE GENOMIC DNA]</scope>
    <source>
        <strain evidence="1 2">AX-7</strain>
    </source>
</reference>
<gene>
    <name evidence="1" type="ORF">CCAX7_28740</name>
</gene>
<dbReference type="Proteomes" id="UP000287394">
    <property type="component" value="Chromosome"/>
</dbReference>
<sequence>MQKPKIQIIFSLIVLSIAGMLLWGQLKPVPRPAKTPFQIEQEQFVKKMNSDNDWFKQAYAHGVSPKVLGEKEVAATNATIREIHLVGKRPDWGSLSVEERTRITDEVNRKSDAARQVMRDSYYTKPFKPDW</sequence>
<protein>
    <submittedName>
        <fullName evidence="1">Uncharacterized protein</fullName>
    </submittedName>
</protein>
<accession>A0A402CT89</accession>
<dbReference type="AlphaFoldDB" id="A0A402CT89"/>
<organism evidence="1 2">
    <name type="scientific">Capsulimonas corticalis</name>
    <dbReference type="NCBI Taxonomy" id="2219043"/>
    <lineage>
        <taxon>Bacteria</taxon>
        <taxon>Bacillati</taxon>
        <taxon>Armatimonadota</taxon>
        <taxon>Armatimonadia</taxon>
        <taxon>Capsulimonadales</taxon>
        <taxon>Capsulimonadaceae</taxon>
        <taxon>Capsulimonas</taxon>
    </lineage>
</organism>
<keyword evidence="2" id="KW-1185">Reference proteome</keyword>
<evidence type="ECO:0000313" key="2">
    <source>
        <dbReference type="Proteomes" id="UP000287394"/>
    </source>
</evidence>
<proteinExistence type="predicted"/>
<evidence type="ECO:0000313" key="1">
    <source>
        <dbReference type="EMBL" id="BDI30823.1"/>
    </source>
</evidence>
<dbReference type="EMBL" id="AP025739">
    <property type="protein sequence ID" value="BDI30823.1"/>
    <property type="molecule type" value="Genomic_DNA"/>
</dbReference>
<dbReference type="KEGG" id="ccot:CCAX7_28740"/>